<reference evidence="2" key="1">
    <citation type="submission" date="2023-08" db="EMBL/GenBank/DDBJ databases">
        <title>A de novo genome assembly of Solanum verrucosum Schlechtendal, a Mexican diploid species geographically isolated from the other diploid A-genome species in potato relatives.</title>
        <authorList>
            <person name="Hosaka K."/>
        </authorList>
    </citation>
    <scope>NUCLEOTIDE SEQUENCE</scope>
    <source>
        <tissue evidence="2">Young leaves</tissue>
    </source>
</reference>
<organism evidence="2 3">
    <name type="scientific">Solanum verrucosum</name>
    <dbReference type="NCBI Taxonomy" id="315347"/>
    <lineage>
        <taxon>Eukaryota</taxon>
        <taxon>Viridiplantae</taxon>
        <taxon>Streptophyta</taxon>
        <taxon>Embryophyta</taxon>
        <taxon>Tracheophyta</taxon>
        <taxon>Spermatophyta</taxon>
        <taxon>Magnoliopsida</taxon>
        <taxon>eudicotyledons</taxon>
        <taxon>Gunneridae</taxon>
        <taxon>Pentapetalae</taxon>
        <taxon>asterids</taxon>
        <taxon>lamiids</taxon>
        <taxon>Solanales</taxon>
        <taxon>Solanaceae</taxon>
        <taxon>Solanoideae</taxon>
        <taxon>Solaneae</taxon>
        <taxon>Solanum</taxon>
    </lineage>
</organism>
<dbReference type="Pfam" id="PF13966">
    <property type="entry name" value="zf-RVT"/>
    <property type="match status" value="1"/>
</dbReference>
<protein>
    <recommendedName>
        <fullName evidence="1">Reverse transcriptase zinc-binding domain-containing protein</fullName>
    </recommendedName>
</protein>
<dbReference type="EMBL" id="CP133619">
    <property type="protein sequence ID" value="WMV42715.1"/>
    <property type="molecule type" value="Genomic_DNA"/>
</dbReference>
<evidence type="ECO:0000313" key="3">
    <source>
        <dbReference type="Proteomes" id="UP001234989"/>
    </source>
</evidence>
<name>A0AAF0UAY5_SOLVR</name>
<dbReference type="PANTHER" id="PTHR36617:SF16">
    <property type="entry name" value="OS04G0516500 PROTEIN"/>
    <property type="match status" value="1"/>
</dbReference>
<proteinExistence type="predicted"/>
<sequence length="307" mass="36307">MTKEVNTPYGVSLWRSIRSLWSELKTQSRIKVANGNKTRFWKDNWHEVGIMELVFPDIFNLVLHQQYTIAEMWTSNGWSLNFRRHCNDWEVQRVADFLSKLDQFPGVQAGEDHLWWQGNSKGIFKVNAAYKIMNQSKQRIANWPWKQIWRIKVPHKVSIFVWLLAKEATLTVDNLMSRGMTLCSRCFLCKETAETVNHLFLHCPFTAHLWRIIINLKGIAWTMPGKIREALSSWEGICSHAKDRSRWRIVPACIWWTIWKERNSRCFESLENDVQKIKLNFILLLCFWCNQIYSNDTVSIIDVLDSL</sequence>
<keyword evidence="3" id="KW-1185">Reference proteome</keyword>
<evidence type="ECO:0000259" key="1">
    <source>
        <dbReference type="Pfam" id="PF13966"/>
    </source>
</evidence>
<feature type="domain" description="Reverse transcriptase zinc-binding" evidence="1">
    <location>
        <begin position="124"/>
        <end position="210"/>
    </location>
</feature>
<dbReference type="Proteomes" id="UP001234989">
    <property type="component" value="Chromosome 8"/>
</dbReference>
<accession>A0AAF0UAY5</accession>
<gene>
    <name evidence="2" type="ORF">MTR67_036100</name>
</gene>
<dbReference type="PANTHER" id="PTHR36617">
    <property type="entry name" value="PROTEIN, PUTATIVE-RELATED"/>
    <property type="match status" value="1"/>
</dbReference>
<dbReference type="AlphaFoldDB" id="A0AAF0UAY5"/>
<evidence type="ECO:0000313" key="2">
    <source>
        <dbReference type="EMBL" id="WMV42715.1"/>
    </source>
</evidence>
<dbReference type="InterPro" id="IPR026960">
    <property type="entry name" value="RVT-Znf"/>
</dbReference>